<dbReference type="Proteomes" id="UP001480955">
    <property type="component" value="Unassembled WGS sequence"/>
</dbReference>
<evidence type="ECO:0000313" key="1">
    <source>
        <dbReference type="EMBL" id="MER2253289.1"/>
    </source>
</evidence>
<proteinExistence type="predicted"/>
<dbReference type="RefSeq" id="WP_350397471.1">
    <property type="nucleotide sequence ID" value="NZ_JBELQE010000133.1"/>
</dbReference>
<evidence type="ECO:0000313" key="2">
    <source>
        <dbReference type="Proteomes" id="UP001480955"/>
    </source>
</evidence>
<accession>A0ABV1QVC2</accession>
<comment type="caution">
    <text evidence="1">The sequence shown here is derived from an EMBL/GenBank/DDBJ whole genome shotgun (WGS) entry which is preliminary data.</text>
</comment>
<name>A0ABV1QVC2_9HYPH</name>
<gene>
    <name evidence="1" type="ORF">ABS772_25535</name>
</gene>
<organism evidence="1 2">
    <name type="scientific">Methylorubrum podarium</name>
    <dbReference type="NCBI Taxonomy" id="200476"/>
    <lineage>
        <taxon>Bacteria</taxon>
        <taxon>Pseudomonadati</taxon>
        <taxon>Pseudomonadota</taxon>
        <taxon>Alphaproteobacteria</taxon>
        <taxon>Hyphomicrobiales</taxon>
        <taxon>Methylobacteriaceae</taxon>
        <taxon>Methylorubrum</taxon>
    </lineage>
</organism>
<reference evidence="1 2" key="1">
    <citation type="submission" date="2024-06" db="EMBL/GenBank/DDBJ databases">
        <authorList>
            <person name="Campbell A.G."/>
        </authorList>
    </citation>
    <scope>NUCLEOTIDE SEQUENCE [LARGE SCALE GENOMIC DNA]</scope>
    <source>
        <strain evidence="1 2">EM12</strain>
    </source>
</reference>
<protein>
    <recommendedName>
        <fullName evidence="3">RiboL-PSP-HEPN domain-containing protein</fullName>
    </recommendedName>
</protein>
<keyword evidence="2" id="KW-1185">Reference proteome</keyword>
<dbReference type="EMBL" id="JBELQE010000133">
    <property type="protein sequence ID" value="MER2253289.1"/>
    <property type="molecule type" value="Genomic_DNA"/>
</dbReference>
<evidence type="ECO:0008006" key="3">
    <source>
        <dbReference type="Google" id="ProtNLM"/>
    </source>
</evidence>
<sequence>MPTAELNTFHRSLTRINNTRNRMESLFSDGMIKKTDIEAVYEALFLRAVTNFESYLEQLFISILLGRSGHPPDRIKLLMSVSNKNNLITILTQKNDYLDWLPYNKTESRARIYLKDGKPFSELTDGDKSQIKAISLTRNAIAHRSDHSSNQFRSKVIGGMVLLPRERSPAGFLRSRIRTSPIQVRFEVYLSELGRIAAQLS</sequence>